<dbReference type="AlphaFoldDB" id="A0AAD7UDQ0"/>
<dbReference type="SUPFAM" id="SSF52374">
    <property type="entry name" value="Nucleotidylyl transferase"/>
    <property type="match status" value="1"/>
</dbReference>
<dbReference type="FunFam" id="1.10.730.10:FF:000014">
    <property type="entry name" value="Valine--tRNA ligase"/>
    <property type="match status" value="1"/>
</dbReference>
<keyword evidence="21" id="KW-1185">Reference proteome</keyword>
<dbReference type="Proteomes" id="UP001230188">
    <property type="component" value="Unassembled WGS sequence"/>
</dbReference>
<evidence type="ECO:0000256" key="15">
    <source>
        <dbReference type="SAM" id="MobiDB-lite"/>
    </source>
</evidence>
<dbReference type="GO" id="GO:0005524">
    <property type="term" value="F:ATP binding"/>
    <property type="evidence" value="ECO:0007669"/>
    <property type="project" value="UniProtKB-KW"/>
</dbReference>
<dbReference type="CDD" id="cd00817">
    <property type="entry name" value="ValRS_core"/>
    <property type="match status" value="1"/>
</dbReference>
<dbReference type="PANTHER" id="PTHR11946">
    <property type="entry name" value="VALYL-TRNA SYNTHETASES"/>
    <property type="match status" value="1"/>
</dbReference>
<dbReference type="InterPro" id="IPR002303">
    <property type="entry name" value="Valyl-tRNA_ligase"/>
</dbReference>
<dbReference type="EMBL" id="JAQMWT010000412">
    <property type="protein sequence ID" value="KAJ8601654.1"/>
    <property type="molecule type" value="Genomic_DNA"/>
</dbReference>
<dbReference type="InterPro" id="IPR009080">
    <property type="entry name" value="tRNAsynth_Ia_anticodon-bd"/>
</dbReference>
<evidence type="ECO:0000256" key="8">
    <source>
        <dbReference type="ARBA" id="ARBA00022917"/>
    </source>
</evidence>
<evidence type="ECO:0000256" key="3">
    <source>
        <dbReference type="ARBA" id="ARBA00013169"/>
    </source>
</evidence>
<dbReference type="InterPro" id="IPR037118">
    <property type="entry name" value="Val-tRNA_synth_C_sf"/>
</dbReference>
<evidence type="ECO:0000313" key="21">
    <source>
        <dbReference type="Proteomes" id="UP001230188"/>
    </source>
</evidence>
<sequence>MVSSSLKAAIVMGALLRRGGALVVAGRRGVPAFRKRRLSSGAATTTTTRTTRTTRTRTTTCRESVAEKSDVVESAASSSELPPRYEFKSFEESIYAWWEESGFFKPGEGEKAAYTIPMPPPNVTGRLHLGHAMFVALQDILARFHRMRGRPTLWLPGTDHAGIATQLLVERAVEAEGSSRAELGREAFLERVWAWKEEHGGAIVDQMRRLGASADWSREKFTLEPALSVAVTEAFARLHEAGLVYRGRRMVNWSPALQTAVSDLEVETVERVGKLYFFKYPIEGEEGLFLEVATTRPETILGDAAVCVNPNDERYAGLVGRTAVVPLVGRRVPVIADEYVDPEFGTGALKITPGHDPNDYAIGEKYDLPIFEVMGPDASIVDEYFEYAGLDRFECRKKLWADLEAKGLAVRVEERPQRVPVSQRGGEVIEPMVSTQWFVNTTVMGARAAAAVRDGDIRIVPARFEKEWFNWLDNIEDWCVSRQLWWGHRVPAWYSSDGRVIVARSEEDARALAPQDDVLTRDEDVLDTWFSSGLWPFATLGWPDETNPDFQKFYPANCLETGYDILFFWVARMVMLGIEFTGKPPFDTIYMHGLVRDANGQKMSKTKGNVVDPLAVVEEYGADALRYTLVTGVTPGQDVPLSMDRVEQSRNFANKLWNIARFARYRFGDATPDPLVEDDDEDLSSLRLPERWIASRARSTAESVAAALEDYAVGEAGRLVYEFVWDELADWYVEISKTRRRREDSETANRVLLYALDVGLRLVHPFMPHVTEYLWQRVCKTTDGPEALMVAPWPAEGLPVDQNAVVLFNLWRDLVRALRNIRAEYNCDTKTRMAVTIVCATNAALADAIREETAALELLAKVDADRLTVVDQIPVVLPDDAARIVVADGLEAFVPYADLQANKDVAKEIDRLDRQLAKLQKDIGGLETRLANPGFVDKAPPAVVSEAKDTLRDKLEQRQAILDAIADLQPAS</sequence>
<dbReference type="GO" id="GO:0005829">
    <property type="term" value="C:cytosol"/>
    <property type="evidence" value="ECO:0007669"/>
    <property type="project" value="TreeGrafter"/>
</dbReference>
<dbReference type="GO" id="GO:0006438">
    <property type="term" value="P:valyl-tRNA aminoacylation"/>
    <property type="evidence" value="ECO:0007669"/>
    <property type="project" value="InterPro"/>
</dbReference>
<evidence type="ECO:0000256" key="16">
    <source>
        <dbReference type="SAM" id="SignalP"/>
    </source>
</evidence>
<dbReference type="InterPro" id="IPR001412">
    <property type="entry name" value="aa-tRNA-synth_I_CS"/>
</dbReference>
<dbReference type="SUPFAM" id="SSF46589">
    <property type="entry name" value="tRNA-binding arm"/>
    <property type="match status" value="1"/>
</dbReference>
<name>A0AAD7UDQ0_9STRA</name>
<protein>
    <recommendedName>
        <fullName evidence="3">valine--tRNA ligase</fullName>
        <ecNumber evidence="3">6.1.1.9</ecNumber>
    </recommendedName>
    <alternativeName>
        <fullName evidence="11">Valyl-tRNA synthetase</fullName>
    </alternativeName>
</protein>
<dbReference type="Pfam" id="PF10458">
    <property type="entry name" value="Val_tRNA-synt_C"/>
    <property type="match status" value="1"/>
</dbReference>
<dbReference type="CDD" id="cd07962">
    <property type="entry name" value="Anticodon_Ia_Val"/>
    <property type="match status" value="1"/>
</dbReference>
<feature type="chain" id="PRO_5041993608" description="valine--tRNA ligase" evidence="16">
    <location>
        <begin position="22"/>
        <end position="972"/>
    </location>
</feature>
<dbReference type="InterPro" id="IPR014729">
    <property type="entry name" value="Rossmann-like_a/b/a_fold"/>
</dbReference>
<evidence type="ECO:0000256" key="6">
    <source>
        <dbReference type="ARBA" id="ARBA00022741"/>
    </source>
</evidence>
<evidence type="ECO:0000256" key="13">
    <source>
        <dbReference type="RuleBase" id="RU363035"/>
    </source>
</evidence>
<dbReference type="NCBIfam" id="TIGR00422">
    <property type="entry name" value="valS"/>
    <property type="match status" value="1"/>
</dbReference>
<evidence type="ECO:0000256" key="7">
    <source>
        <dbReference type="ARBA" id="ARBA00022840"/>
    </source>
</evidence>
<comment type="similarity">
    <text evidence="2 13">Belongs to the class-I aminoacyl-tRNA synthetase family.</text>
</comment>
<dbReference type="NCBIfam" id="NF004349">
    <property type="entry name" value="PRK05729.1"/>
    <property type="match status" value="1"/>
</dbReference>
<evidence type="ECO:0000256" key="1">
    <source>
        <dbReference type="ARBA" id="ARBA00004496"/>
    </source>
</evidence>
<dbReference type="Gene3D" id="1.10.730.10">
    <property type="entry name" value="Isoleucyl-tRNA Synthetase, Domain 1"/>
    <property type="match status" value="1"/>
</dbReference>
<dbReference type="InterPro" id="IPR033705">
    <property type="entry name" value="Anticodon_Ia_Val"/>
</dbReference>
<feature type="domain" description="Aminoacyl-tRNA synthetase class Ia" evidence="17">
    <location>
        <begin position="94"/>
        <end position="640"/>
    </location>
</feature>
<feature type="compositionally biased region" description="Low complexity" evidence="15">
    <location>
        <begin position="44"/>
        <end position="57"/>
    </location>
</feature>
<organism evidence="20 21">
    <name type="scientific">Chrysophaeum taylorii</name>
    <dbReference type="NCBI Taxonomy" id="2483200"/>
    <lineage>
        <taxon>Eukaryota</taxon>
        <taxon>Sar</taxon>
        <taxon>Stramenopiles</taxon>
        <taxon>Ochrophyta</taxon>
        <taxon>Pelagophyceae</taxon>
        <taxon>Pelagomonadales</taxon>
        <taxon>Pelagomonadaceae</taxon>
        <taxon>Chrysophaeum</taxon>
    </lineage>
</organism>
<dbReference type="InterPro" id="IPR013155">
    <property type="entry name" value="M/V/L/I-tRNA-synth_anticd-bd"/>
</dbReference>
<evidence type="ECO:0000256" key="9">
    <source>
        <dbReference type="ARBA" id="ARBA00023054"/>
    </source>
</evidence>
<dbReference type="SUPFAM" id="SSF47323">
    <property type="entry name" value="Anticodon-binding domain of a subclass of class I aminoacyl-tRNA synthetases"/>
    <property type="match status" value="1"/>
</dbReference>
<evidence type="ECO:0000259" key="19">
    <source>
        <dbReference type="Pfam" id="PF10458"/>
    </source>
</evidence>
<keyword evidence="5 13" id="KW-0436">Ligase</keyword>
<keyword evidence="7 13" id="KW-0067">ATP-binding</keyword>
<comment type="caution">
    <text evidence="20">The sequence shown here is derived from an EMBL/GenBank/DDBJ whole genome shotgun (WGS) entry which is preliminary data.</text>
</comment>
<dbReference type="Pfam" id="PF08264">
    <property type="entry name" value="Anticodon_1"/>
    <property type="match status" value="1"/>
</dbReference>
<dbReference type="FunFam" id="3.40.50.620:FF:000020">
    <property type="entry name" value="Valine--tRNA ligase, mitochondrial"/>
    <property type="match status" value="1"/>
</dbReference>
<comment type="catalytic activity">
    <reaction evidence="12">
        <text>tRNA(Val) + L-valine + ATP = L-valyl-tRNA(Val) + AMP + diphosphate</text>
        <dbReference type="Rhea" id="RHEA:10704"/>
        <dbReference type="Rhea" id="RHEA-COMP:9672"/>
        <dbReference type="Rhea" id="RHEA-COMP:9708"/>
        <dbReference type="ChEBI" id="CHEBI:30616"/>
        <dbReference type="ChEBI" id="CHEBI:33019"/>
        <dbReference type="ChEBI" id="CHEBI:57762"/>
        <dbReference type="ChEBI" id="CHEBI:78442"/>
        <dbReference type="ChEBI" id="CHEBI:78537"/>
        <dbReference type="ChEBI" id="CHEBI:456215"/>
        <dbReference type="EC" id="6.1.1.9"/>
    </reaction>
</comment>
<dbReference type="Pfam" id="PF00133">
    <property type="entry name" value="tRNA-synt_1"/>
    <property type="match status" value="1"/>
</dbReference>
<dbReference type="PRINTS" id="PR00986">
    <property type="entry name" value="TRNASYNTHVAL"/>
</dbReference>
<evidence type="ECO:0000256" key="14">
    <source>
        <dbReference type="SAM" id="Coils"/>
    </source>
</evidence>
<evidence type="ECO:0000256" key="5">
    <source>
        <dbReference type="ARBA" id="ARBA00022598"/>
    </source>
</evidence>
<feature type="domain" description="Valyl-tRNA synthetase tRNA-binding arm" evidence="19">
    <location>
        <begin position="904"/>
        <end position="969"/>
    </location>
</feature>
<evidence type="ECO:0000256" key="4">
    <source>
        <dbReference type="ARBA" id="ARBA00022490"/>
    </source>
</evidence>
<keyword evidence="10 13" id="KW-0030">Aminoacyl-tRNA synthetase</keyword>
<evidence type="ECO:0000256" key="11">
    <source>
        <dbReference type="ARBA" id="ARBA00029936"/>
    </source>
</evidence>
<comment type="subcellular location">
    <subcellularLocation>
        <location evidence="1">Cytoplasm</location>
    </subcellularLocation>
</comment>
<keyword evidence="9 14" id="KW-0175">Coiled coil</keyword>
<proteinExistence type="inferred from homology"/>
<dbReference type="HAMAP" id="MF_02004">
    <property type="entry name" value="Val_tRNA_synth_type1"/>
    <property type="match status" value="1"/>
</dbReference>
<evidence type="ECO:0000259" key="18">
    <source>
        <dbReference type="Pfam" id="PF08264"/>
    </source>
</evidence>
<evidence type="ECO:0000256" key="2">
    <source>
        <dbReference type="ARBA" id="ARBA00005594"/>
    </source>
</evidence>
<dbReference type="Gene3D" id="3.90.740.10">
    <property type="entry name" value="Valyl/Leucyl/Isoleucyl-tRNA synthetase, editing domain"/>
    <property type="match status" value="1"/>
</dbReference>
<dbReference type="InterPro" id="IPR002300">
    <property type="entry name" value="aa-tRNA-synth_Ia"/>
</dbReference>
<dbReference type="Gene3D" id="1.10.287.380">
    <property type="entry name" value="Valyl-tRNA synthetase, C-terminal domain"/>
    <property type="match status" value="1"/>
</dbReference>
<accession>A0AAD7UDQ0</accession>
<dbReference type="FunFam" id="3.40.50.620:FF:000078">
    <property type="entry name" value="Valine--tRNA ligase, mitochondrial"/>
    <property type="match status" value="1"/>
</dbReference>
<dbReference type="InterPro" id="IPR019499">
    <property type="entry name" value="Val-tRNA_synth_tRNA-bd"/>
</dbReference>
<dbReference type="GO" id="GO:0002161">
    <property type="term" value="F:aminoacyl-tRNA deacylase activity"/>
    <property type="evidence" value="ECO:0007669"/>
    <property type="project" value="InterPro"/>
</dbReference>
<dbReference type="GO" id="GO:0004832">
    <property type="term" value="F:valine-tRNA ligase activity"/>
    <property type="evidence" value="ECO:0007669"/>
    <property type="project" value="UniProtKB-EC"/>
</dbReference>
<evidence type="ECO:0000256" key="10">
    <source>
        <dbReference type="ARBA" id="ARBA00023146"/>
    </source>
</evidence>
<evidence type="ECO:0000313" key="20">
    <source>
        <dbReference type="EMBL" id="KAJ8601654.1"/>
    </source>
</evidence>
<dbReference type="InterPro" id="IPR009008">
    <property type="entry name" value="Val/Leu/Ile-tRNA-synth_edit"/>
</dbReference>
<evidence type="ECO:0000259" key="17">
    <source>
        <dbReference type="Pfam" id="PF00133"/>
    </source>
</evidence>
<gene>
    <name evidence="20" type="ORF">CTAYLR_009832</name>
</gene>
<keyword evidence="4" id="KW-0963">Cytoplasm</keyword>
<dbReference type="PROSITE" id="PS00178">
    <property type="entry name" value="AA_TRNA_LIGASE_I"/>
    <property type="match status" value="1"/>
</dbReference>
<dbReference type="EC" id="6.1.1.9" evidence="3"/>
<dbReference type="Gene3D" id="3.40.50.620">
    <property type="entry name" value="HUPs"/>
    <property type="match status" value="2"/>
</dbReference>
<keyword evidence="8 13" id="KW-0648">Protein biosynthesis</keyword>
<dbReference type="InterPro" id="IPR010978">
    <property type="entry name" value="tRNA-bd_arm"/>
</dbReference>
<feature type="region of interest" description="Disordered" evidence="15">
    <location>
        <begin position="37"/>
        <end position="57"/>
    </location>
</feature>
<evidence type="ECO:0000256" key="12">
    <source>
        <dbReference type="ARBA" id="ARBA00047552"/>
    </source>
</evidence>
<feature type="signal peptide" evidence="16">
    <location>
        <begin position="1"/>
        <end position="21"/>
    </location>
</feature>
<keyword evidence="6 13" id="KW-0547">Nucleotide-binding</keyword>
<keyword evidence="16" id="KW-0732">Signal</keyword>
<dbReference type="SUPFAM" id="SSF50677">
    <property type="entry name" value="ValRS/IleRS/LeuRS editing domain"/>
    <property type="match status" value="1"/>
</dbReference>
<dbReference type="PANTHER" id="PTHR11946:SF93">
    <property type="entry name" value="VALINE--TRNA LIGASE, CHLOROPLASTIC_MITOCHONDRIAL 2"/>
    <property type="match status" value="1"/>
</dbReference>
<feature type="coiled-coil region" evidence="14">
    <location>
        <begin position="902"/>
        <end position="929"/>
    </location>
</feature>
<feature type="domain" description="Methionyl/Valyl/Leucyl/Isoleucyl-tRNA synthetase anticodon-binding" evidence="18">
    <location>
        <begin position="690"/>
        <end position="834"/>
    </location>
</feature>
<reference evidence="20" key="1">
    <citation type="submission" date="2023-01" db="EMBL/GenBank/DDBJ databases">
        <title>Metagenome sequencing of chrysophaentin producing Chrysophaeum taylorii.</title>
        <authorList>
            <person name="Davison J."/>
            <person name="Bewley C."/>
        </authorList>
    </citation>
    <scope>NUCLEOTIDE SEQUENCE</scope>
    <source>
        <strain evidence="20">NIES-1699</strain>
    </source>
</reference>